<comment type="caution">
    <text evidence="2">The sequence shown here is derived from an EMBL/GenBank/DDBJ whole genome shotgun (WGS) entry which is preliminary data.</text>
</comment>
<dbReference type="Pfam" id="PF00089">
    <property type="entry name" value="Trypsin"/>
    <property type="match status" value="1"/>
</dbReference>
<protein>
    <submittedName>
        <fullName evidence="2">Uncharacterized protein</fullName>
    </submittedName>
</protein>
<dbReference type="PROSITE" id="PS00134">
    <property type="entry name" value="TRYPSIN_HIS"/>
    <property type="match status" value="1"/>
</dbReference>
<evidence type="ECO:0000256" key="1">
    <source>
        <dbReference type="ARBA" id="ARBA00023157"/>
    </source>
</evidence>
<dbReference type="SUPFAM" id="SSF50494">
    <property type="entry name" value="Trypsin-like serine proteases"/>
    <property type="match status" value="1"/>
</dbReference>
<dbReference type="InterPro" id="IPR018114">
    <property type="entry name" value="TRYPSIN_HIS"/>
</dbReference>
<dbReference type="GO" id="GO:0006508">
    <property type="term" value="P:proteolysis"/>
    <property type="evidence" value="ECO:0007669"/>
    <property type="project" value="InterPro"/>
</dbReference>
<accession>A0A8J1T7J0</accession>
<dbReference type="OrthoDB" id="6380398at2759"/>
<keyword evidence="1" id="KW-1015">Disulfide bond</keyword>
<dbReference type="InterPro" id="IPR009003">
    <property type="entry name" value="Peptidase_S1_PA"/>
</dbReference>
<dbReference type="PROSITE" id="PS50240">
    <property type="entry name" value="TRYPSIN_DOM"/>
    <property type="match status" value="1"/>
</dbReference>
<dbReference type="PRINTS" id="PR00722">
    <property type="entry name" value="CHYMOTRYPSIN"/>
</dbReference>
<reference evidence="2" key="1">
    <citation type="submission" date="2022-03" db="EMBL/GenBank/DDBJ databases">
        <authorList>
            <person name="Martin C."/>
        </authorList>
    </citation>
    <scope>NUCLEOTIDE SEQUENCE</scope>
</reference>
<dbReference type="CDD" id="cd00190">
    <property type="entry name" value="Tryp_SPc"/>
    <property type="match status" value="1"/>
</dbReference>
<dbReference type="Proteomes" id="UP000749559">
    <property type="component" value="Unassembled WGS sequence"/>
</dbReference>
<keyword evidence="3" id="KW-1185">Reference proteome</keyword>
<organism evidence="2 3">
    <name type="scientific">Owenia fusiformis</name>
    <name type="common">Polychaete worm</name>
    <dbReference type="NCBI Taxonomy" id="6347"/>
    <lineage>
        <taxon>Eukaryota</taxon>
        <taxon>Metazoa</taxon>
        <taxon>Spiralia</taxon>
        <taxon>Lophotrochozoa</taxon>
        <taxon>Annelida</taxon>
        <taxon>Polychaeta</taxon>
        <taxon>Sedentaria</taxon>
        <taxon>Canalipalpata</taxon>
        <taxon>Sabellida</taxon>
        <taxon>Oweniida</taxon>
        <taxon>Oweniidae</taxon>
        <taxon>Owenia</taxon>
    </lineage>
</organism>
<dbReference type="AlphaFoldDB" id="A0A8J1T7J0"/>
<feature type="non-terminal residue" evidence="2">
    <location>
        <position position="238"/>
    </location>
</feature>
<evidence type="ECO:0000313" key="3">
    <source>
        <dbReference type="Proteomes" id="UP000749559"/>
    </source>
</evidence>
<dbReference type="PANTHER" id="PTHR24250:SF50">
    <property type="entry name" value="PEPTIDASE S1 DOMAIN-CONTAINING PROTEIN"/>
    <property type="match status" value="1"/>
</dbReference>
<dbReference type="EMBL" id="CAIIXF020000005">
    <property type="protein sequence ID" value="CAH1783646.1"/>
    <property type="molecule type" value="Genomic_DNA"/>
</dbReference>
<dbReference type="GO" id="GO:0004252">
    <property type="term" value="F:serine-type endopeptidase activity"/>
    <property type="evidence" value="ECO:0007669"/>
    <property type="project" value="InterPro"/>
</dbReference>
<sequence>YNKKGDSKRSFSIFGYEKETYYNFGVKRFYDLRRWPYEWDGAFQIADELKKEQPFPPNHDYECFWERALLGFEAWPNCWPWFATIQKRDKYHPMGWLNFCGGSLLNDGWVLTAAHCFVRKKSDDLRIVLGKHDLTKIEEGEVAYNISMIKAHNKNDIALVKLDGYNPNVTSGKIQPAKLPDKNLKKGLIDHLSNQGTFIAIGFGAITKFLSGRQSNVLREIELRSQPLGQCRSTFTDK</sequence>
<feature type="non-terminal residue" evidence="2">
    <location>
        <position position="1"/>
    </location>
</feature>
<dbReference type="SMART" id="SM00020">
    <property type="entry name" value="Tryp_SPc"/>
    <property type="match status" value="1"/>
</dbReference>
<dbReference type="Gene3D" id="2.40.10.10">
    <property type="entry name" value="Trypsin-like serine proteases"/>
    <property type="match status" value="1"/>
</dbReference>
<dbReference type="InterPro" id="IPR001254">
    <property type="entry name" value="Trypsin_dom"/>
</dbReference>
<evidence type="ECO:0000313" key="2">
    <source>
        <dbReference type="EMBL" id="CAH1783646.1"/>
    </source>
</evidence>
<dbReference type="PANTHER" id="PTHR24250">
    <property type="entry name" value="CHYMOTRYPSIN-RELATED"/>
    <property type="match status" value="1"/>
</dbReference>
<dbReference type="InterPro" id="IPR043504">
    <property type="entry name" value="Peptidase_S1_PA_chymotrypsin"/>
</dbReference>
<gene>
    <name evidence="2" type="ORF">OFUS_LOCUS9967</name>
</gene>
<proteinExistence type="predicted"/>
<name>A0A8J1T7J0_OWEFU</name>
<dbReference type="InterPro" id="IPR001314">
    <property type="entry name" value="Peptidase_S1A"/>
</dbReference>